<sequence length="314" mass="35214">MFCFVECSAIIDWNAIAEQLKKTHKIEWHTSTCQKLWKYIAYGCEDDASAADENDDGVHSSSDSEAYEEQEQYTKNMNPIRECKKFKRKAQDPAERKISLFPAYDLPFSANGDGLWVVDKRLSLAFTASQFLRKKKLTGSNLTTDSVATDNKTISSYLTSTSSPAPITSHMSASYASDISRTTPVSQVTQNEADDQAKQVKIESKANATASPGVLANSKPIHKSGIAPPPLPKPLMTSFQFFCKMYGGNAAWKNRLEDSVSSEAALRKLFAEAPSDVLRTCASMVEEDRRRFNREHLRRSLWEKAYFLHQVNIN</sequence>
<reference evidence="2" key="1">
    <citation type="journal article" date="2011" name="PLoS Biol.">
        <title>Gene gain and loss during evolution of obligate parasitism in the white rust pathogen of Arabidopsis thaliana.</title>
        <authorList>
            <person name="Kemen E."/>
            <person name="Gardiner A."/>
            <person name="Schultz-Larsen T."/>
            <person name="Kemen A.C."/>
            <person name="Balmuth A.L."/>
            <person name="Robert-Seilaniantz A."/>
            <person name="Bailey K."/>
            <person name="Holub E."/>
            <person name="Studholme D.J."/>
            <person name="Maclean D."/>
            <person name="Jones J.D."/>
        </authorList>
    </citation>
    <scope>NUCLEOTIDE SEQUENCE</scope>
</reference>
<protein>
    <submittedName>
        <fullName evidence="2">AlNc14C7G935 protein</fullName>
    </submittedName>
</protein>
<reference evidence="2" key="2">
    <citation type="submission" date="2011-02" db="EMBL/GenBank/DDBJ databases">
        <authorList>
            <person name="MacLean D."/>
        </authorList>
    </citation>
    <scope>NUCLEOTIDE SEQUENCE</scope>
</reference>
<gene>
    <name evidence="2" type="primary">AlNc14C7G935</name>
    <name evidence="2" type="ORF">ALNC14_010380</name>
</gene>
<evidence type="ECO:0000256" key="1">
    <source>
        <dbReference type="SAM" id="MobiDB-lite"/>
    </source>
</evidence>
<accession>F0W1G6</accession>
<dbReference type="AlphaFoldDB" id="F0W1G6"/>
<organism evidence="2">
    <name type="scientific">Albugo laibachii Nc14</name>
    <dbReference type="NCBI Taxonomy" id="890382"/>
    <lineage>
        <taxon>Eukaryota</taxon>
        <taxon>Sar</taxon>
        <taxon>Stramenopiles</taxon>
        <taxon>Oomycota</taxon>
        <taxon>Peronosporomycetes</taxon>
        <taxon>Albuginales</taxon>
        <taxon>Albuginaceae</taxon>
        <taxon>Albugo</taxon>
    </lineage>
</organism>
<proteinExistence type="predicted"/>
<name>F0W1G6_9STRA</name>
<dbReference type="HOGENOM" id="CLU_886850_0_0_1"/>
<evidence type="ECO:0000313" key="2">
    <source>
        <dbReference type="EMBL" id="CCA14895.1"/>
    </source>
</evidence>
<dbReference type="EMBL" id="FR824052">
    <property type="protein sequence ID" value="CCA14895.1"/>
    <property type="molecule type" value="Genomic_DNA"/>
</dbReference>
<feature type="region of interest" description="Disordered" evidence="1">
    <location>
        <begin position="51"/>
        <end position="73"/>
    </location>
</feature>